<dbReference type="Proteomes" id="UP000053989">
    <property type="component" value="Unassembled WGS sequence"/>
</dbReference>
<organism evidence="1 2">
    <name type="scientific">Scleroderma citrinum Foug A</name>
    <dbReference type="NCBI Taxonomy" id="1036808"/>
    <lineage>
        <taxon>Eukaryota</taxon>
        <taxon>Fungi</taxon>
        <taxon>Dikarya</taxon>
        <taxon>Basidiomycota</taxon>
        <taxon>Agaricomycotina</taxon>
        <taxon>Agaricomycetes</taxon>
        <taxon>Agaricomycetidae</taxon>
        <taxon>Boletales</taxon>
        <taxon>Sclerodermatineae</taxon>
        <taxon>Sclerodermataceae</taxon>
        <taxon>Scleroderma</taxon>
    </lineage>
</organism>
<dbReference type="AlphaFoldDB" id="A0A0C3DZ88"/>
<reference evidence="1 2" key="1">
    <citation type="submission" date="2014-04" db="EMBL/GenBank/DDBJ databases">
        <authorList>
            <consortium name="DOE Joint Genome Institute"/>
            <person name="Kuo A."/>
            <person name="Kohler A."/>
            <person name="Nagy L.G."/>
            <person name="Floudas D."/>
            <person name="Copeland A."/>
            <person name="Barry K.W."/>
            <person name="Cichocki N."/>
            <person name="Veneault-Fourrey C."/>
            <person name="LaButti K."/>
            <person name="Lindquist E.A."/>
            <person name="Lipzen A."/>
            <person name="Lundell T."/>
            <person name="Morin E."/>
            <person name="Murat C."/>
            <person name="Sun H."/>
            <person name="Tunlid A."/>
            <person name="Henrissat B."/>
            <person name="Grigoriev I.V."/>
            <person name="Hibbett D.S."/>
            <person name="Martin F."/>
            <person name="Nordberg H.P."/>
            <person name="Cantor M.N."/>
            <person name="Hua S.X."/>
        </authorList>
    </citation>
    <scope>NUCLEOTIDE SEQUENCE [LARGE SCALE GENOMIC DNA]</scope>
    <source>
        <strain evidence="1 2">Foug A</strain>
    </source>
</reference>
<proteinExistence type="predicted"/>
<dbReference type="HOGENOM" id="CLU_2484623_0_0_1"/>
<sequence>MTRQLCRTTTFVSPSLRQEIRCFPESPQRVERNHSFSTKYILTVTVSIGELGASHRQWLPSFSVHLLSNRISCEFQSTAGQINENIV</sequence>
<evidence type="ECO:0000313" key="1">
    <source>
        <dbReference type="EMBL" id="KIM65875.1"/>
    </source>
</evidence>
<dbReference type="InParanoid" id="A0A0C3DZ88"/>
<protein>
    <submittedName>
        <fullName evidence="1">Uncharacterized protein</fullName>
    </submittedName>
</protein>
<name>A0A0C3DZ88_9AGAM</name>
<gene>
    <name evidence="1" type="ORF">SCLCIDRAFT_1211891</name>
</gene>
<evidence type="ECO:0000313" key="2">
    <source>
        <dbReference type="Proteomes" id="UP000053989"/>
    </source>
</evidence>
<keyword evidence="2" id="KW-1185">Reference proteome</keyword>
<accession>A0A0C3DZ88</accession>
<reference evidence="2" key="2">
    <citation type="submission" date="2015-01" db="EMBL/GenBank/DDBJ databases">
        <title>Evolutionary Origins and Diversification of the Mycorrhizal Mutualists.</title>
        <authorList>
            <consortium name="DOE Joint Genome Institute"/>
            <consortium name="Mycorrhizal Genomics Consortium"/>
            <person name="Kohler A."/>
            <person name="Kuo A."/>
            <person name="Nagy L.G."/>
            <person name="Floudas D."/>
            <person name="Copeland A."/>
            <person name="Barry K.W."/>
            <person name="Cichocki N."/>
            <person name="Veneault-Fourrey C."/>
            <person name="LaButti K."/>
            <person name="Lindquist E.A."/>
            <person name="Lipzen A."/>
            <person name="Lundell T."/>
            <person name="Morin E."/>
            <person name="Murat C."/>
            <person name="Riley R."/>
            <person name="Ohm R."/>
            <person name="Sun H."/>
            <person name="Tunlid A."/>
            <person name="Henrissat B."/>
            <person name="Grigoriev I.V."/>
            <person name="Hibbett D.S."/>
            <person name="Martin F."/>
        </authorList>
    </citation>
    <scope>NUCLEOTIDE SEQUENCE [LARGE SCALE GENOMIC DNA]</scope>
    <source>
        <strain evidence="2">Foug A</strain>
    </source>
</reference>
<dbReference type="EMBL" id="KN822020">
    <property type="protein sequence ID" value="KIM65875.1"/>
    <property type="molecule type" value="Genomic_DNA"/>
</dbReference>